<evidence type="ECO:0000313" key="2">
    <source>
        <dbReference type="EMBL" id="RDW56898.1"/>
    </source>
</evidence>
<dbReference type="AlphaFoldDB" id="A0A3D8Q5H2"/>
<feature type="compositionally biased region" description="Polar residues" evidence="1">
    <location>
        <begin position="207"/>
        <end position="217"/>
    </location>
</feature>
<dbReference type="Proteomes" id="UP000256328">
    <property type="component" value="Unassembled WGS sequence"/>
</dbReference>
<evidence type="ECO:0000313" key="3">
    <source>
        <dbReference type="Proteomes" id="UP000256328"/>
    </source>
</evidence>
<accession>A0A3D8Q5H2</accession>
<sequence>MSSLAAALLAPPAAGIVPLAMSQSKKELLRHVNMSLDTYTLMANEASCVYKWLISDIQHLKKHSKRQPPEWSDILEESKEEATIRLSNGGDRHTSYYWMLAIPTEDCLNWIARWFLYHKFRYRDGRNRPKTRVGISDGQLPDSTNRHYGSLIQQNMTTADPYISEYQGGAFRENDRKREGSQSASSNNSQTQSSFRENSHRQDRLFYQSTTFINPETGNAREFRRAEGPTNSSIAPTACKR</sequence>
<feature type="compositionally biased region" description="Low complexity" evidence="1">
    <location>
        <begin position="181"/>
        <end position="194"/>
    </location>
</feature>
<comment type="caution">
    <text evidence="2">The sequence shown here is derived from an EMBL/GenBank/DDBJ whole genome shotgun (WGS) entry which is preliminary data.</text>
</comment>
<keyword evidence="3" id="KW-1185">Reference proteome</keyword>
<feature type="region of interest" description="Disordered" evidence="1">
    <location>
        <begin position="128"/>
        <end position="147"/>
    </location>
</feature>
<dbReference type="OrthoDB" id="4502478at2759"/>
<feature type="region of interest" description="Disordered" evidence="1">
    <location>
        <begin position="173"/>
        <end position="241"/>
    </location>
</feature>
<gene>
    <name evidence="2" type="ORF">BP5796_12965</name>
</gene>
<reference evidence="2 3" key="1">
    <citation type="journal article" date="2018" name="IMA Fungus">
        <title>IMA Genome-F 9: Draft genome sequence of Annulohypoxylon stygium, Aspergillus mulundensis, Berkeleyomyces basicola (syn. Thielaviopsis basicola), Ceratocystis smalleyi, two Cercospora beticola strains, Coleophoma cylindrospora, Fusarium fracticaudum, Phialophora cf. hyalina, and Morchella septimelata.</title>
        <authorList>
            <person name="Wingfield B.D."/>
            <person name="Bills G.F."/>
            <person name="Dong Y."/>
            <person name="Huang W."/>
            <person name="Nel W.J."/>
            <person name="Swalarsk-Parry B.S."/>
            <person name="Vaghefi N."/>
            <person name="Wilken P.M."/>
            <person name="An Z."/>
            <person name="de Beer Z.W."/>
            <person name="De Vos L."/>
            <person name="Chen L."/>
            <person name="Duong T.A."/>
            <person name="Gao Y."/>
            <person name="Hammerbacher A."/>
            <person name="Kikkert J.R."/>
            <person name="Li Y."/>
            <person name="Li H."/>
            <person name="Li K."/>
            <person name="Li Q."/>
            <person name="Liu X."/>
            <person name="Ma X."/>
            <person name="Naidoo K."/>
            <person name="Pethybridge S.J."/>
            <person name="Sun J."/>
            <person name="Steenkamp E.T."/>
            <person name="van der Nest M.A."/>
            <person name="van Wyk S."/>
            <person name="Wingfield M.J."/>
            <person name="Xiong C."/>
            <person name="Yue Q."/>
            <person name="Zhang X."/>
        </authorList>
    </citation>
    <scope>NUCLEOTIDE SEQUENCE [LARGE SCALE GENOMIC DNA]</scope>
    <source>
        <strain evidence="2 3">BP5796</strain>
    </source>
</reference>
<organism evidence="2 3">
    <name type="scientific">Coleophoma crateriformis</name>
    <dbReference type="NCBI Taxonomy" id="565419"/>
    <lineage>
        <taxon>Eukaryota</taxon>
        <taxon>Fungi</taxon>
        <taxon>Dikarya</taxon>
        <taxon>Ascomycota</taxon>
        <taxon>Pezizomycotina</taxon>
        <taxon>Leotiomycetes</taxon>
        <taxon>Helotiales</taxon>
        <taxon>Dermateaceae</taxon>
        <taxon>Coleophoma</taxon>
    </lineage>
</organism>
<dbReference type="EMBL" id="PDLN01000024">
    <property type="protein sequence ID" value="RDW56898.1"/>
    <property type="molecule type" value="Genomic_DNA"/>
</dbReference>
<name>A0A3D8Q5H2_9HELO</name>
<proteinExistence type="predicted"/>
<evidence type="ECO:0000256" key="1">
    <source>
        <dbReference type="SAM" id="MobiDB-lite"/>
    </source>
</evidence>
<protein>
    <submittedName>
        <fullName evidence="2">Uncharacterized protein</fullName>
    </submittedName>
</protein>